<dbReference type="PANTHER" id="PTHR38937:SF2">
    <property type="entry name" value="MEMBRANE PROTEIN OF ER BODY-LIKE PROTEIN ISOFORM X1"/>
    <property type="match status" value="1"/>
</dbReference>
<keyword evidence="1" id="KW-1133">Transmembrane helix</keyword>
<dbReference type="Proteomes" id="UP000834106">
    <property type="component" value="Chromosome 13"/>
</dbReference>
<organism evidence="2 3">
    <name type="scientific">Fraxinus pennsylvanica</name>
    <dbReference type="NCBI Taxonomy" id="56036"/>
    <lineage>
        <taxon>Eukaryota</taxon>
        <taxon>Viridiplantae</taxon>
        <taxon>Streptophyta</taxon>
        <taxon>Embryophyta</taxon>
        <taxon>Tracheophyta</taxon>
        <taxon>Spermatophyta</taxon>
        <taxon>Magnoliopsida</taxon>
        <taxon>eudicotyledons</taxon>
        <taxon>Gunneridae</taxon>
        <taxon>Pentapetalae</taxon>
        <taxon>asterids</taxon>
        <taxon>lamiids</taxon>
        <taxon>Lamiales</taxon>
        <taxon>Oleaceae</taxon>
        <taxon>Oleeae</taxon>
        <taxon>Fraxinus</taxon>
    </lineage>
</organism>
<accession>A0AAD2E4A2</accession>
<evidence type="ECO:0000256" key="1">
    <source>
        <dbReference type="SAM" id="Phobius"/>
    </source>
</evidence>
<evidence type="ECO:0000313" key="3">
    <source>
        <dbReference type="Proteomes" id="UP000834106"/>
    </source>
</evidence>
<dbReference type="PANTHER" id="PTHR38937">
    <property type="entry name" value="MEMBRANE PROTEIN OF ER BODY-LIKE PROTEIN"/>
    <property type="match status" value="1"/>
</dbReference>
<feature type="transmembrane region" description="Helical" evidence="1">
    <location>
        <begin position="162"/>
        <end position="184"/>
    </location>
</feature>
<feature type="transmembrane region" description="Helical" evidence="1">
    <location>
        <begin position="231"/>
        <end position="250"/>
    </location>
</feature>
<protein>
    <recommendedName>
        <fullName evidence="4">Membrane protein of ER body-like protein</fullName>
    </recommendedName>
</protein>
<keyword evidence="1" id="KW-0472">Membrane</keyword>
<feature type="transmembrane region" description="Helical" evidence="1">
    <location>
        <begin position="196"/>
        <end position="219"/>
    </location>
</feature>
<evidence type="ECO:0008006" key="4">
    <source>
        <dbReference type="Google" id="ProtNLM"/>
    </source>
</evidence>
<sequence length="288" mass="31501">MASLCSTVKRETTEWQQHDVRQIKRWETNEQNGFTAKSTASRRRSEVVSNGCGVLRAGPKIVVLPRPSEPGYLEHGSKSLEILKSIVYGGLVESVTSLSIVSSAAASETATMNIVALALANVISGVFIIAHNLRDMKNECPVPDSNEQTDRYQELIGKRENFLFHFTFAILSFLLSGLIPPAVYGLAFEKTGNKDYTIIAVVVASLVCIILLSIGKAYCKEEHRYIAYFKTISYYVSNAVAVSGVAYAMGDLIKILVEKLGWFEPSTPTPATLFNSGINSATPFVAYS</sequence>
<dbReference type="AlphaFoldDB" id="A0AAD2E4A2"/>
<keyword evidence="1" id="KW-0812">Transmembrane</keyword>
<dbReference type="InterPro" id="IPR052843">
    <property type="entry name" value="ER_body_metal_sequester"/>
</dbReference>
<evidence type="ECO:0000313" key="2">
    <source>
        <dbReference type="EMBL" id="CAI9774430.1"/>
    </source>
</evidence>
<keyword evidence="3" id="KW-1185">Reference proteome</keyword>
<name>A0AAD2E4A2_9LAMI</name>
<dbReference type="EMBL" id="OU503048">
    <property type="protein sequence ID" value="CAI9774430.1"/>
    <property type="molecule type" value="Genomic_DNA"/>
</dbReference>
<proteinExistence type="predicted"/>
<reference evidence="2" key="1">
    <citation type="submission" date="2023-05" db="EMBL/GenBank/DDBJ databases">
        <authorList>
            <person name="Huff M."/>
        </authorList>
    </citation>
    <scope>NUCLEOTIDE SEQUENCE</scope>
</reference>
<gene>
    <name evidence="2" type="ORF">FPE_LOCUS21860</name>
</gene>